<sequence>MSDATTQPATPHSFWLRVAFQPASLEYAVLYLLAGTILIIASDATVPASWSIFIGSSMVFSAWYLAARLGVFFFVAVRKKSNVFSYLPNWLVAILPLVLMLTASTTDLDLKVRLWLCQSSIQKDAEWIMDLQEHQQLYFVENSGLRTTGFWSLFTGTVFHADSKSVWYKTSRGDWLVGRGSIFGGIIYSPDNEPHLPGDLAWNHLYGPWWVWRCTD</sequence>
<organism evidence="2 3">
    <name type="scientific">Algisphaera agarilytica</name>
    <dbReference type="NCBI Taxonomy" id="1385975"/>
    <lineage>
        <taxon>Bacteria</taxon>
        <taxon>Pseudomonadati</taxon>
        <taxon>Planctomycetota</taxon>
        <taxon>Phycisphaerae</taxon>
        <taxon>Phycisphaerales</taxon>
        <taxon>Phycisphaeraceae</taxon>
        <taxon>Algisphaera</taxon>
    </lineage>
</organism>
<reference evidence="2 3" key="1">
    <citation type="submission" date="2020-08" db="EMBL/GenBank/DDBJ databases">
        <title>Genomic Encyclopedia of Type Strains, Phase IV (KMG-IV): sequencing the most valuable type-strain genomes for metagenomic binning, comparative biology and taxonomic classification.</title>
        <authorList>
            <person name="Goeker M."/>
        </authorList>
    </citation>
    <scope>NUCLEOTIDE SEQUENCE [LARGE SCALE GENOMIC DNA]</scope>
    <source>
        <strain evidence="2 3">DSM 103725</strain>
    </source>
</reference>
<comment type="caution">
    <text evidence="2">The sequence shown here is derived from an EMBL/GenBank/DDBJ whole genome shotgun (WGS) entry which is preliminary data.</text>
</comment>
<keyword evidence="1" id="KW-0812">Transmembrane</keyword>
<proteinExistence type="predicted"/>
<evidence type="ECO:0000256" key="1">
    <source>
        <dbReference type="SAM" id="Phobius"/>
    </source>
</evidence>
<evidence type="ECO:0000313" key="2">
    <source>
        <dbReference type="EMBL" id="MBB6428366.1"/>
    </source>
</evidence>
<feature type="transmembrane region" description="Helical" evidence="1">
    <location>
        <begin position="52"/>
        <end position="77"/>
    </location>
</feature>
<name>A0A7X0H331_9BACT</name>
<feature type="transmembrane region" description="Helical" evidence="1">
    <location>
        <begin position="20"/>
        <end position="40"/>
    </location>
</feature>
<dbReference type="AlphaFoldDB" id="A0A7X0H331"/>
<dbReference type="EMBL" id="JACHGY010000001">
    <property type="protein sequence ID" value="MBB6428366.1"/>
    <property type="molecule type" value="Genomic_DNA"/>
</dbReference>
<protein>
    <submittedName>
        <fullName evidence="2">Uncharacterized protein</fullName>
    </submittedName>
</protein>
<dbReference type="Proteomes" id="UP000541810">
    <property type="component" value="Unassembled WGS sequence"/>
</dbReference>
<gene>
    <name evidence="2" type="ORF">HNQ40_000172</name>
</gene>
<keyword evidence="1" id="KW-0472">Membrane</keyword>
<keyword evidence="3" id="KW-1185">Reference proteome</keyword>
<accession>A0A7X0H331</accession>
<feature type="transmembrane region" description="Helical" evidence="1">
    <location>
        <begin position="83"/>
        <end position="103"/>
    </location>
</feature>
<evidence type="ECO:0000313" key="3">
    <source>
        <dbReference type="Proteomes" id="UP000541810"/>
    </source>
</evidence>
<keyword evidence="1" id="KW-1133">Transmembrane helix</keyword>
<dbReference type="RefSeq" id="WP_184675439.1">
    <property type="nucleotide sequence ID" value="NZ_JACHGY010000001.1"/>
</dbReference>